<dbReference type="GO" id="GO:0008270">
    <property type="term" value="F:zinc ion binding"/>
    <property type="evidence" value="ECO:0007669"/>
    <property type="project" value="InterPro"/>
</dbReference>
<evidence type="ECO:0000313" key="7">
    <source>
        <dbReference type="Proteomes" id="UP000266745"/>
    </source>
</evidence>
<dbReference type="InterPro" id="IPR001818">
    <property type="entry name" value="Pept_M10_metallopeptidase"/>
</dbReference>
<keyword evidence="3" id="KW-0378">Hydrolase</keyword>
<dbReference type="Gene3D" id="3.40.390.10">
    <property type="entry name" value="Collagenase (Catalytic Domain)"/>
    <property type="match status" value="1"/>
</dbReference>
<reference evidence="6 7" key="1">
    <citation type="journal article" date="2016" name="Sci. Rep.">
        <title>A novel ammonia-oxidizing archaeon from wastewater treatment plant: Its enrichment, physiological and genomic characteristics.</title>
        <authorList>
            <person name="Li Y."/>
            <person name="Ding K."/>
            <person name="Wen X."/>
            <person name="Zhang B."/>
            <person name="Shen B."/>
            <person name="Yang Y."/>
        </authorList>
    </citation>
    <scope>NUCLEOTIDE SEQUENCE [LARGE SCALE GENOMIC DNA]</scope>
    <source>
        <strain evidence="6 7">SAT1</strain>
    </source>
</reference>
<dbReference type="STRING" id="1603555.SU86_002355"/>
<evidence type="ECO:0000256" key="2">
    <source>
        <dbReference type="ARBA" id="ARBA00022723"/>
    </source>
</evidence>
<dbReference type="GeneID" id="24875228"/>
<dbReference type="KEGG" id="tah:SU86_002355"/>
<organism evidence="6 7">
    <name type="scientific">Candidatus Nitrosotenuis cloacae</name>
    <dbReference type="NCBI Taxonomy" id="1603555"/>
    <lineage>
        <taxon>Archaea</taxon>
        <taxon>Nitrososphaerota</taxon>
        <taxon>Candidatus Nitrosotenuis</taxon>
    </lineage>
</organism>
<evidence type="ECO:0000256" key="1">
    <source>
        <dbReference type="ARBA" id="ARBA00022670"/>
    </source>
</evidence>
<dbReference type="AlphaFoldDB" id="A0A3G1AZU5"/>
<dbReference type="GO" id="GO:0004222">
    <property type="term" value="F:metalloendopeptidase activity"/>
    <property type="evidence" value="ECO:0007669"/>
    <property type="project" value="InterPro"/>
</dbReference>
<evidence type="ECO:0000256" key="4">
    <source>
        <dbReference type="ARBA" id="ARBA00022833"/>
    </source>
</evidence>
<evidence type="ECO:0000259" key="5">
    <source>
        <dbReference type="Pfam" id="PF00413"/>
    </source>
</evidence>
<accession>A0A3G1AZU5</accession>
<feature type="domain" description="Peptidase M10 metallopeptidase" evidence="5">
    <location>
        <begin position="25"/>
        <end position="151"/>
    </location>
</feature>
<sequence>MKLFLGGIVLVAVFGFIPIPADAQTYKMYVQKMPPSWEKQFGTVLNDAIKYWQQKMPGLQLEIATRQDTADFVLEWASQYDGGKLGYYTTNTLNEYGKPRLTITLGYFKDKKWNLVSSDYALEITKHELGHAIGFSHSDDPNDIMYPKIESYESWLQLKSPATLKATNSTKIIDWKLKATKIQTLSDKKLFATKTALQKITPSLNYTWITNKASQAEMQKATDSFLAAKKFLNDAELVQDEADALFYESKYRDSYSKYQSSLDRAKKIDIKLVEISKSIKKAKSLEFGK</sequence>
<dbReference type="GO" id="GO:0031012">
    <property type="term" value="C:extracellular matrix"/>
    <property type="evidence" value="ECO:0007669"/>
    <property type="project" value="InterPro"/>
</dbReference>
<dbReference type="SUPFAM" id="SSF55486">
    <property type="entry name" value="Metalloproteases ('zincins'), catalytic domain"/>
    <property type="match status" value="1"/>
</dbReference>
<proteinExistence type="predicted"/>
<dbReference type="InterPro" id="IPR024079">
    <property type="entry name" value="MetalloPept_cat_dom_sf"/>
</dbReference>
<keyword evidence="7" id="KW-1185">Reference proteome</keyword>
<dbReference type="OrthoDB" id="9634at2157"/>
<dbReference type="EMBL" id="CP011097">
    <property type="protein sequence ID" value="AJZ75418.1"/>
    <property type="molecule type" value="Genomic_DNA"/>
</dbReference>
<evidence type="ECO:0000256" key="3">
    <source>
        <dbReference type="ARBA" id="ARBA00022801"/>
    </source>
</evidence>
<evidence type="ECO:0000313" key="6">
    <source>
        <dbReference type="EMBL" id="AJZ75418.1"/>
    </source>
</evidence>
<protein>
    <recommendedName>
        <fullName evidence="5">Peptidase M10 metallopeptidase domain-containing protein</fullName>
    </recommendedName>
</protein>
<gene>
    <name evidence="6" type="ORF">SU86_002355</name>
</gene>
<dbReference type="RefSeq" id="WP_048188020.1">
    <property type="nucleotide sequence ID" value="NZ_CP011097.1"/>
</dbReference>
<keyword evidence="2" id="KW-0479">Metal-binding</keyword>
<keyword evidence="4" id="KW-0862">Zinc</keyword>
<keyword evidence="1" id="KW-0645">Protease</keyword>
<dbReference type="Proteomes" id="UP000266745">
    <property type="component" value="Chromosome"/>
</dbReference>
<name>A0A3G1AZU5_9ARCH</name>
<dbReference type="Pfam" id="PF00413">
    <property type="entry name" value="Peptidase_M10"/>
    <property type="match status" value="1"/>
</dbReference>
<dbReference type="GO" id="GO:0006508">
    <property type="term" value="P:proteolysis"/>
    <property type="evidence" value="ECO:0007669"/>
    <property type="project" value="UniProtKB-KW"/>
</dbReference>